<reference evidence="1 2" key="1">
    <citation type="journal article" date="2018" name="Mol. Biol. Evol.">
        <title>Broad Genomic Sampling Reveals a Smut Pathogenic Ancestry of the Fungal Clade Ustilaginomycotina.</title>
        <authorList>
            <person name="Kijpornyongpan T."/>
            <person name="Mondo S.J."/>
            <person name="Barry K."/>
            <person name="Sandor L."/>
            <person name="Lee J."/>
            <person name="Lipzen A."/>
            <person name="Pangilinan J."/>
            <person name="LaButti K."/>
            <person name="Hainaut M."/>
            <person name="Henrissat B."/>
            <person name="Grigoriev I.V."/>
            <person name="Spatafora J.W."/>
            <person name="Aime M.C."/>
        </authorList>
    </citation>
    <scope>NUCLEOTIDE SEQUENCE [LARGE SCALE GENOMIC DNA]</scope>
    <source>
        <strain evidence="1 2">MCA 4186</strain>
    </source>
</reference>
<dbReference type="Gene3D" id="3.40.50.1820">
    <property type="entry name" value="alpha/beta hydrolase"/>
    <property type="match status" value="1"/>
</dbReference>
<organism evidence="1 2">
    <name type="scientific">Tilletiopsis washingtonensis</name>
    <dbReference type="NCBI Taxonomy" id="58919"/>
    <lineage>
        <taxon>Eukaryota</taxon>
        <taxon>Fungi</taxon>
        <taxon>Dikarya</taxon>
        <taxon>Basidiomycota</taxon>
        <taxon>Ustilaginomycotina</taxon>
        <taxon>Exobasidiomycetes</taxon>
        <taxon>Entylomatales</taxon>
        <taxon>Entylomatales incertae sedis</taxon>
        <taxon>Tilletiopsis</taxon>
    </lineage>
</organism>
<keyword evidence="1" id="KW-0378">Hydrolase</keyword>
<accession>A0A316ZAV7</accession>
<dbReference type="SUPFAM" id="SSF53474">
    <property type="entry name" value="alpha/beta-Hydrolases"/>
    <property type="match status" value="1"/>
</dbReference>
<dbReference type="OrthoDB" id="94039at2759"/>
<gene>
    <name evidence="1" type="ORF">FA09DRAFT_360440</name>
</gene>
<evidence type="ECO:0000313" key="1">
    <source>
        <dbReference type="EMBL" id="PWN98154.1"/>
    </source>
</evidence>
<dbReference type="InterPro" id="IPR029058">
    <property type="entry name" value="AB_hydrolase_fold"/>
</dbReference>
<dbReference type="Proteomes" id="UP000245946">
    <property type="component" value="Unassembled WGS sequence"/>
</dbReference>
<name>A0A316ZAV7_9BASI</name>
<dbReference type="EMBL" id="KZ819292">
    <property type="protein sequence ID" value="PWN98154.1"/>
    <property type="molecule type" value="Genomic_DNA"/>
</dbReference>
<sequence>MSFDAVRNYARHILRPLGLLDEAAPLPARRTPALPPSTSAAWQSSTHAFLGASNRSVPKSWPLERFDDDPAAIVEDRAHDIVYDPQSAELRAAAGADSPDASFWLYERERKPAGARPEEVPAPWLVAKRYTPSQSGTSAAQQPGVTLLLLPGMGVPKEICEPLIKLMLPQFAAAGVKLDEIWTLDMPMSGETALANPRGYLYGNEKDIARDVLHFLTAYLPLQPGGKLDETLPYRAPQGDKAQQITRPNLHVAAHSLGAQSALLIAAHAPELFASLTVFDPAIVPPGKILDGFSKLPNDVFCTMLGERWPSRKALREAVKKNKRMGGWDDRIIDAFVERGVVEEADGSLRLAAPPRLEWALYFDKETPSHTFDRIPDVRVPLQAVMPARPFATPPKLFQKIFDGLPQPKRLVWVDNVTHQLFYERLDDSAAHIVGFIKERQAGQSKARL</sequence>
<keyword evidence="2" id="KW-1185">Reference proteome</keyword>
<dbReference type="AlphaFoldDB" id="A0A316ZAV7"/>
<protein>
    <submittedName>
        <fullName evidence="1">Alpha/beta-hydrolase</fullName>
    </submittedName>
</protein>
<evidence type="ECO:0000313" key="2">
    <source>
        <dbReference type="Proteomes" id="UP000245946"/>
    </source>
</evidence>
<dbReference type="STRING" id="58919.A0A316ZAV7"/>
<dbReference type="GO" id="GO:0016787">
    <property type="term" value="F:hydrolase activity"/>
    <property type="evidence" value="ECO:0007669"/>
    <property type="project" value="UniProtKB-KW"/>
</dbReference>
<dbReference type="RefSeq" id="XP_025598433.1">
    <property type="nucleotide sequence ID" value="XM_025745233.1"/>
</dbReference>
<dbReference type="GeneID" id="37272777"/>
<proteinExistence type="predicted"/>